<evidence type="ECO:0000313" key="3">
    <source>
        <dbReference type="EMBL" id="RUS35138.1"/>
    </source>
</evidence>
<dbReference type="InterPro" id="IPR052971">
    <property type="entry name" value="TRP_calcium_channel"/>
</dbReference>
<keyword evidence="1" id="KW-1133">Transmembrane helix</keyword>
<keyword evidence="1" id="KW-0812">Transmembrane</keyword>
<feature type="transmembrane region" description="Helical" evidence="1">
    <location>
        <begin position="469"/>
        <end position="486"/>
    </location>
</feature>
<dbReference type="PANTHER" id="PTHR35859">
    <property type="entry name" value="NONSELECTIVE CATION CHANNEL PROTEIN"/>
    <property type="match status" value="1"/>
</dbReference>
<feature type="transmembrane region" description="Helical" evidence="1">
    <location>
        <begin position="358"/>
        <end position="378"/>
    </location>
</feature>
<dbReference type="EMBL" id="RBNJ01000203">
    <property type="protein sequence ID" value="RUS35138.1"/>
    <property type="molecule type" value="Genomic_DNA"/>
</dbReference>
<feature type="transmembrane region" description="Helical" evidence="1">
    <location>
        <begin position="419"/>
        <end position="440"/>
    </location>
</feature>
<sequence>MSSSNSRERTPLLPSIDHHHTNTVLDTDLTNSIRNLRNYIILNVTHKTEDSDILSRNSSVVTDQFLEDAINICVDKDSVAFCALRCTQQFQEIRDEYPQWNNVFDNRALCAEVLAMRFVSKYSRRLDLFTEVLLKKRLSRDRRPKNVIELALDLHATLFLSDPEVSRCVEGLWNGAIVPIEDGKRFRFHFNEQGNDDGVPRRLVSADRLVVPKYANVIEVVLSVGFLLVYTFVVNFENTYEPTPLEWVMYFWAAGYIIDEIRQIWTDRIRYFYSLWSWVSCLIYLIFIVILTLRVYAFTIVDDNEDDKTFKLKLNNIALDLLSTLAIFLWMRLLSVLDWMRYFGTYYIILQAMFKDGIIFFLLLFWVLVGFIQAFLALRPEVAGDDFIKILKLLLTGYLTDPDFEAAAEFHPVLGQILFGFYIFITVIILQTILFSFFAASFQNVVDRSGAEYLASFTLKTLDLLEQRYYYPAPFNIVGLVVILPFRPFLSLSAYRTLHLWFTSVVFFPVLVCITWYERGPGARKIERYRFDDINESEEDDMPLNPTAEDLATISKLLNGRLRASEAKDRAEEGTVTESGN</sequence>
<dbReference type="PANTHER" id="PTHR35859:SF1">
    <property type="entry name" value="NONSELECTIVE CATION CHANNEL PROTEIN"/>
    <property type="match status" value="1"/>
</dbReference>
<evidence type="ECO:0000259" key="2">
    <source>
        <dbReference type="PROSITE" id="PS01124"/>
    </source>
</evidence>
<comment type="caution">
    <text evidence="3">The sequence shown here is derived from an EMBL/GenBank/DDBJ whole genome shotgun (WGS) entry which is preliminary data.</text>
</comment>
<dbReference type="Pfam" id="PF23317">
    <property type="entry name" value="YVC1_C"/>
    <property type="match status" value="1"/>
</dbReference>
<reference evidence="3 4" key="1">
    <citation type="journal article" date="2018" name="New Phytol.">
        <title>Phylogenomics of Endogonaceae and evolution of mycorrhizas within Mucoromycota.</title>
        <authorList>
            <person name="Chang Y."/>
            <person name="Desiro A."/>
            <person name="Na H."/>
            <person name="Sandor L."/>
            <person name="Lipzen A."/>
            <person name="Clum A."/>
            <person name="Barry K."/>
            <person name="Grigoriev I.V."/>
            <person name="Martin F.M."/>
            <person name="Stajich J.E."/>
            <person name="Smith M.E."/>
            <person name="Bonito G."/>
            <person name="Spatafora J.W."/>
        </authorList>
    </citation>
    <scope>NUCLEOTIDE SEQUENCE [LARGE SCALE GENOMIC DNA]</scope>
    <source>
        <strain evidence="3 4">AD002</strain>
    </source>
</reference>
<evidence type="ECO:0000313" key="4">
    <source>
        <dbReference type="Proteomes" id="UP000274822"/>
    </source>
</evidence>
<dbReference type="GO" id="GO:0003700">
    <property type="term" value="F:DNA-binding transcription factor activity"/>
    <property type="evidence" value="ECO:0007669"/>
    <property type="project" value="InterPro"/>
</dbReference>
<dbReference type="InterPro" id="IPR056336">
    <property type="entry name" value="YVC1_C"/>
</dbReference>
<feature type="domain" description="HTH araC/xylS-type" evidence="2">
    <location>
        <begin position="201"/>
        <end position="250"/>
    </location>
</feature>
<protein>
    <recommendedName>
        <fullName evidence="2">HTH araC/xylS-type domain-containing protein</fullName>
    </recommendedName>
</protein>
<dbReference type="InterPro" id="IPR018060">
    <property type="entry name" value="HTH_AraC"/>
</dbReference>
<dbReference type="Proteomes" id="UP000274822">
    <property type="component" value="Unassembled WGS sequence"/>
</dbReference>
<keyword evidence="1" id="KW-0472">Membrane</keyword>
<proteinExistence type="predicted"/>
<keyword evidence="4" id="KW-1185">Reference proteome</keyword>
<name>A0A433QZC7_9FUNG</name>
<dbReference type="PROSITE" id="PS01124">
    <property type="entry name" value="HTH_ARAC_FAMILY_2"/>
    <property type="match status" value="1"/>
</dbReference>
<organism evidence="3 4">
    <name type="scientific">Jimgerdemannia flammicorona</name>
    <dbReference type="NCBI Taxonomy" id="994334"/>
    <lineage>
        <taxon>Eukaryota</taxon>
        <taxon>Fungi</taxon>
        <taxon>Fungi incertae sedis</taxon>
        <taxon>Mucoromycota</taxon>
        <taxon>Mucoromycotina</taxon>
        <taxon>Endogonomycetes</taxon>
        <taxon>Endogonales</taxon>
        <taxon>Endogonaceae</taxon>
        <taxon>Jimgerdemannia</taxon>
    </lineage>
</organism>
<gene>
    <name evidence="3" type="ORF">BC938DRAFT_475299</name>
</gene>
<feature type="transmembrane region" description="Helical" evidence="1">
    <location>
        <begin position="273"/>
        <end position="297"/>
    </location>
</feature>
<feature type="transmembrane region" description="Helical" evidence="1">
    <location>
        <begin position="214"/>
        <end position="233"/>
    </location>
</feature>
<feature type="transmembrane region" description="Helical" evidence="1">
    <location>
        <begin position="317"/>
        <end position="337"/>
    </location>
</feature>
<dbReference type="GO" id="GO:0043565">
    <property type="term" value="F:sequence-specific DNA binding"/>
    <property type="evidence" value="ECO:0007669"/>
    <property type="project" value="InterPro"/>
</dbReference>
<dbReference type="Pfam" id="PF23190">
    <property type="entry name" value="LHD_TRPY1"/>
    <property type="match status" value="1"/>
</dbReference>
<dbReference type="InterPro" id="IPR056337">
    <property type="entry name" value="LHD_YVC1"/>
</dbReference>
<feature type="transmembrane region" description="Helical" evidence="1">
    <location>
        <begin position="498"/>
        <end position="517"/>
    </location>
</feature>
<evidence type="ECO:0000256" key="1">
    <source>
        <dbReference type="SAM" id="Phobius"/>
    </source>
</evidence>
<accession>A0A433QZC7</accession>
<dbReference type="AlphaFoldDB" id="A0A433QZC7"/>